<protein>
    <submittedName>
        <fullName evidence="1">Uncharacterized protein</fullName>
    </submittedName>
</protein>
<dbReference type="Proteomes" id="UP001176940">
    <property type="component" value="Unassembled WGS sequence"/>
</dbReference>
<dbReference type="EMBL" id="CAUEEQ010040425">
    <property type="protein sequence ID" value="CAJ0955572.1"/>
    <property type="molecule type" value="Genomic_DNA"/>
</dbReference>
<name>A0ABN9M0A2_9NEOB</name>
<evidence type="ECO:0000313" key="1">
    <source>
        <dbReference type="EMBL" id="CAJ0955572.1"/>
    </source>
</evidence>
<evidence type="ECO:0000313" key="2">
    <source>
        <dbReference type="Proteomes" id="UP001176940"/>
    </source>
</evidence>
<gene>
    <name evidence="1" type="ORF">RIMI_LOCUS15185391</name>
</gene>
<reference evidence="1" key="1">
    <citation type="submission" date="2023-07" db="EMBL/GenBank/DDBJ databases">
        <authorList>
            <person name="Stuckert A."/>
        </authorList>
    </citation>
    <scope>NUCLEOTIDE SEQUENCE</scope>
</reference>
<accession>A0ABN9M0A2</accession>
<proteinExistence type="predicted"/>
<organism evidence="1 2">
    <name type="scientific">Ranitomeya imitator</name>
    <name type="common">mimic poison frog</name>
    <dbReference type="NCBI Taxonomy" id="111125"/>
    <lineage>
        <taxon>Eukaryota</taxon>
        <taxon>Metazoa</taxon>
        <taxon>Chordata</taxon>
        <taxon>Craniata</taxon>
        <taxon>Vertebrata</taxon>
        <taxon>Euteleostomi</taxon>
        <taxon>Amphibia</taxon>
        <taxon>Batrachia</taxon>
        <taxon>Anura</taxon>
        <taxon>Neobatrachia</taxon>
        <taxon>Hyloidea</taxon>
        <taxon>Dendrobatidae</taxon>
        <taxon>Dendrobatinae</taxon>
        <taxon>Ranitomeya</taxon>
    </lineage>
</organism>
<sequence length="112" mass="12148">MGVIPIFGHHHLCGHRTASRSSRTVTPSFGHQVIQLENVVIVSAPCYPVSQIKLVSYIAVIHSPPAAFPITIPGSPDDDHISLGLSLSRQEKPLQLLDSSSFFFVLCLCAML</sequence>
<keyword evidence="2" id="KW-1185">Reference proteome</keyword>
<comment type="caution">
    <text evidence="1">The sequence shown here is derived from an EMBL/GenBank/DDBJ whole genome shotgun (WGS) entry which is preliminary data.</text>
</comment>